<accession>A0A8S9IXY3</accession>
<evidence type="ECO:0000313" key="2">
    <source>
        <dbReference type="EMBL" id="KAF2574699.1"/>
    </source>
</evidence>
<dbReference type="InterPro" id="IPR050232">
    <property type="entry name" value="FBL13/AtMIF1-like"/>
</dbReference>
<dbReference type="SUPFAM" id="SSF52047">
    <property type="entry name" value="RNI-like"/>
    <property type="match status" value="1"/>
</dbReference>
<feature type="domain" description="FBD" evidence="1">
    <location>
        <begin position="158"/>
        <end position="231"/>
    </location>
</feature>
<dbReference type="PANTHER" id="PTHR31900:SF25">
    <property type="entry name" value="FBD DOMAIN-CONTAINING PROTEIN"/>
    <property type="match status" value="1"/>
</dbReference>
<organism evidence="2">
    <name type="scientific">Brassica cretica</name>
    <name type="common">Mustard</name>
    <dbReference type="NCBI Taxonomy" id="69181"/>
    <lineage>
        <taxon>Eukaryota</taxon>
        <taxon>Viridiplantae</taxon>
        <taxon>Streptophyta</taxon>
        <taxon>Embryophyta</taxon>
        <taxon>Tracheophyta</taxon>
        <taxon>Spermatophyta</taxon>
        <taxon>Magnoliopsida</taxon>
        <taxon>eudicotyledons</taxon>
        <taxon>Gunneridae</taxon>
        <taxon>Pentapetalae</taxon>
        <taxon>rosids</taxon>
        <taxon>malvids</taxon>
        <taxon>Brassicales</taxon>
        <taxon>Brassicaceae</taxon>
        <taxon>Brassiceae</taxon>
        <taxon>Brassica</taxon>
    </lineage>
</organism>
<dbReference type="InterPro" id="IPR006566">
    <property type="entry name" value="FBD"/>
</dbReference>
<dbReference type="SMART" id="SM00579">
    <property type="entry name" value="FBD"/>
    <property type="match status" value="1"/>
</dbReference>
<gene>
    <name evidence="2" type="ORF">F2Q70_00004831</name>
</gene>
<protein>
    <recommendedName>
        <fullName evidence="1">FBD domain-containing protein</fullName>
    </recommendedName>
</protein>
<dbReference type="EMBL" id="QGKY02001015">
    <property type="protein sequence ID" value="KAF2574699.1"/>
    <property type="molecule type" value="Genomic_DNA"/>
</dbReference>
<name>A0A8S9IXY3_BRACR</name>
<proteinExistence type="predicted"/>
<dbReference type="PANTHER" id="PTHR31900">
    <property type="entry name" value="F-BOX/RNI SUPERFAMILY PROTEIN-RELATED"/>
    <property type="match status" value="1"/>
</dbReference>
<evidence type="ECO:0000259" key="1">
    <source>
        <dbReference type="SMART" id="SM00579"/>
    </source>
</evidence>
<feature type="non-terminal residue" evidence="2">
    <location>
        <position position="1"/>
    </location>
</feature>
<dbReference type="AlphaFoldDB" id="A0A8S9IXY3"/>
<dbReference type="Pfam" id="PF08387">
    <property type="entry name" value="FBD"/>
    <property type="match status" value="1"/>
</dbReference>
<sequence length="236" mass="27353">HVLDMDLDCHSFSSFDAFVSCTNMFFDKHKASWIRKLRLSIRTPVSVDDTTYLTPWIDSAITHNIQHLDVHFSCLYKVPVQIPLNLYTCATLVIEKLEPQLQFSYLSQLSASFSMFDLKMLPRILRSCPELKSLILELVDDRHRKNGEPTVMFSSVPPCLISSLKFVELKSPILGYEGEIELVRYFLKNSRVLEKLSLRFKNHNRKKSKHVILQELLAIPRCSSTYEVVFLGNWVI</sequence>
<comment type="caution">
    <text evidence="2">The sequence shown here is derived from an EMBL/GenBank/DDBJ whole genome shotgun (WGS) entry which is preliminary data.</text>
</comment>
<reference evidence="2" key="1">
    <citation type="submission" date="2019-12" db="EMBL/GenBank/DDBJ databases">
        <title>Genome sequencing and annotation of Brassica cretica.</title>
        <authorList>
            <person name="Studholme D.J."/>
            <person name="Sarris P.F."/>
        </authorList>
    </citation>
    <scope>NUCLEOTIDE SEQUENCE</scope>
    <source>
        <strain evidence="2">PFS-102/07</strain>
        <tissue evidence="2">Leaf</tissue>
    </source>
</reference>